<comment type="caution">
    <text evidence="2">The sequence shown here is derived from an EMBL/GenBank/DDBJ whole genome shotgun (WGS) entry which is preliminary data.</text>
</comment>
<feature type="compositionally biased region" description="Low complexity" evidence="1">
    <location>
        <begin position="429"/>
        <end position="442"/>
    </location>
</feature>
<evidence type="ECO:0000313" key="3">
    <source>
        <dbReference type="Proteomes" id="UP000308671"/>
    </source>
</evidence>
<dbReference type="OrthoDB" id="3551671at2759"/>
<gene>
    <name evidence="2" type="ORF">BGAL_0038g00190</name>
</gene>
<protein>
    <submittedName>
        <fullName evidence="2">Uncharacterized protein</fullName>
    </submittedName>
</protein>
<feature type="compositionally biased region" description="Polar residues" evidence="1">
    <location>
        <begin position="871"/>
        <end position="881"/>
    </location>
</feature>
<feature type="compositionally biased region" description="Polar residues" evidence="1">
    <location>
        <begin position="813"/>
        <end position="831"/>
    </location>
</feature>
<keyword evidence="3" id="KW-1185">Reference proteome</keyword>
<name>A0A4S8R9I2_9HELO</name>
<feature type="compositionally biased region" description="Low complexity" evidence="1">
    <location>
        <begin position="793"/>
        <end position="812"/>
    </location>
</feature>
<dbReference type="Proteomes" id="UP000308671">
    <property type="component" value="Unassembled WGS sequence"/>
</dbReference>
<accession>A0A4S8R9I2</accession>
<feature type="compositionally biased region" description="Polar residues" evidence="1">
    <location>
        <begin position="499"/>
        <end position="512"/>
    </location>
</feature>
<evidence type="ECO:0000256" key="1">
    <source>
        <dbReference type="SAM" id="MobiDB-lite"/>
    </source>
</evidence>
<sequence length="1004" mass="110040">MSGYNTNNAVINGNQQGPQGAGTEQPYPPNHSPFRALMDTLASERVLIVPRASNLPADFINPSPHIPLSAFQDLRGGDRFPDYHTNNSGYTVNPQIPAHYRVDGTIINRDQVPQWPIDRNQHQAQDPSYNFGQQQTQIQGNYTRSMEQSISRQFQFPSINFDQSFPMPVCAPNNNGHDISQQMPARFHLGGTPAYCGQQPQMPVNQTNVNGVNNNQQAYQGMATAGVSSFASLSAQEQDAEFQHFVQRRVALGETKPMEPEMFKSWYIGQQRGGNITPTLEHGVTPLHSSLLFNNNVPIQQPLIPLNNQGCMQPPTMVYQNTGVELTTGFQHMMGPPTTLSGQAMQPKNEQYLQQPRNSIRSDIQARRTSLAVASAGPSSLPGSSRSLARPVLSITTTMPAPPSTTERPAPPSMTTMPAPLPITRVEAPPSTTTMPTSSSTMKAQALPSTTIMPASSSTIRAQAPQSMTTMSAPPPITRAQAPPSTTSRPAITRRNKKPQNVNSQQMGNRTCATGKKTSQEQETEAGPSNQQRSISIDQILGVAAGTYTVFFSELPEVGTFDDSYSNNLYHFMDARIEALDVAKPETKVYMLRNADSVVIVKRALGEILRQVISLSVETSSDERQSLKNYAATKKICYSSIKSLEFAPKSEFIEGIKVACGTEQTAQLAKDDVPSCATHTLMCATIKIDLDGTEVKGSWSLYTKTAFIDESTPLKYAIGLKMEVAEIGDRHARNNLLIYERSLPSNITGEPLWADVLDLFKLQATEWGMIRQSITPEPPTVRGEKRKSQQQPEIHASPAIHASSSEAINSSSDQANSPTSNTSTDRTSASPQPVAGAPRSSDNSRPVKRSRNGNEMGLLEGGTGMRRYLPSSIQPPANRISQNDHMHPARPPSKIVQLPSTNDTPSRMPAQVSAQADELFSGAQVAPSRQGMLIANNERPYQQTISELTQPSRTFSAPSNMPRQEQLRLLREARLLRQPTEEELAPHKRNVMSKWKPSFPVGKE</sequence>
<feature type="region of interest" description="Disordered" evidence="1">
    <location>
        <begin position="467"/>
        <end position="533"/>
    </location>
</feature>
<proteinExistence type="predicted"/>
<feature type="region of interest" description="Disordered" evidence="1">
    <location>
        <begin position="421"/>
        <end position="445"/>
    </location>
</feature>
<reference evidence="2 3" key="1">
    <citation type="submission" date="2017-12" db="EMBL/GenBank/DDBJ databases">
        <title>Comparative genomics of Botrytis spp.</title>
        <authorList>
            <person name="Valero-Jimenez C.A."/>
            <person name="Tapia P."/>
            <person name="Veloso J."/>
            <person name="Silva-Moreno E."/>
            <person name="Staats M."/>
            <person name="Valdes J.H."/>
            <person name="Van Kan J.A.L."/>
        </authorList>
    </citation>
    <scope>NUCLEOTIDE SEQUENCE [LARGE SCALE GENOMIC DNA]</scope>
    <source>
        <strain evidence="2 3">MUCL435</strain>
    </source>
</reference>
<feature type="region of interest" description="Disordered" evidence="1">
    <location>
        <begin position="1"/>
        <end position="32"/>
    </location>
</feature>
<organism evidence="2 3">
    <name type="scientific">Botrytis galanthina</name>
    <dbReference type="NCBI Taxonomy" id="278940"/>
    <lineage>
        <taxon>Eukaryota</taxon>
        <taxon>Fungi</taxon>
        <taxon>Dikarya</taxon>
        <taxon>Ascomycota</taxon>
        <taxon>Pezizomycotina</taxon>
        <taxon>Leotiomycetes</taxon>
        <taxon>Helotiales</taxon>
        <taxon>Sclerotiniaceae</taxon>
        <taxon>Botrytis</taxon>
    </lineage>
</organism>
<feature type="compositionally biased region" description="Polar residues" evidence="1">
    <location>
        <begin position="1"/>
        <end position="18"/>
    </location>
</feature>
<evidence type="ECO:0000313" key="2">
    <source>
        <dbReference type="EMBL" id="THV53941.1"/>
    </source>
</evidence>
<dbReference type="EMBL" id="PQXL01000038">
    <property type="protein sequence ID" value="THV53941.1"/>
    <property type="molecule type" value="Genomic_DNA"/>
</dbReference>
<dbReference type="AlphaFoldDB" id="A0A4S8R9I2"/>
<feature type="region of interest" description="Disordered" evidence="1">
    <location>
        <begin position="771"/>
        <end position="908"/>
    </location>
</feature>
<feature type="region of interest" description="Disordered" evidence="1">
    <location>
        <begin position="978"/>
        <end position="1004"/>
    </location>
</feature>